<evidence type="ECO:0008006" key="5">
    <source>
        <dbReference type="Google" id="ProtNLM"/>
    </source>
</evidence>
<dbReference type="Proteomes" id="UP000238322">
    <property type="component" value="Unassembled WGS sequence"/>
</dbReference>
<accession>A0A2S8FDZ1</accession>
<feature type="compositionally biased region" description="Basic and acidic residues" evidence="1">
    <location>
        <begin position="74"/>
        <end position="83"/>
    </location>
</feature>
<organism evidence="3 4">
    <name type="scientific">Blastopirellula marina</name>
    <dbReference type="NCBI Taxonomy" id="124"/>
    <lineage>
        <taxon>Bacteria</taxon>
        <taxon>Pseudomonadati</taxon>
        <taxon>Planctomycetota</taxon>
        <taxon>Planctomycetia</taxon>
        <taxon>Pirellulales</taxon>
        <taxon>Pirellulaceae</taxon>
        <taxon>Blastopirellula</taxon>
    </lineage>
</organism>
<evidence type="ECO:0000256" key="1">
    <source>
        <dbReference type="SAM" id="MobiDB-lite"/>
    </source>
</evidence>
<dbReference type="RefSeq" id="WP_105332296.1">
    <property type="nucleotide sequence ID" value="NZ_PUHY01000014.1"/>
</dbReference>
<evidence type="ECO:0000256" key="2">
    <source>
        <dbReference type="SAM" id="SignalP"/>
    </source>
</evidence>
<proteinExistence type="predicted"/>
<comment type="caution">
    <text evidence="3">The sequence shown here is derived from an EMBL/GenBank/DDBJ whole genome shotgun (WGS) entry which is preliminary data.</text>
</comment>
<dbReference type="PROSITE" id="PS51257">
    <property type="entry name" value="PROKAR_LIPOPROTEIN"/>
    <property type="match status" value="1"/>
</dbReference>
<protein>
    <recommendedName>
        <fullName evidence="5">Pilus assembly protein PilP</fullName>
    </recommendedName>
</protein>
<sequence length="163" mass="17871">MVLRITVFRNALSLLASGLSATGCGIAPISSPIATEQATAPVQQPPELAESEDSPIVAVSEATSHKVTQPVTRMTEKVAEKRNPFQPPSVTVRTVTQRHIEKSDLRLLGIAKRQNDRFVILEKAGKLHKASVGDFVLDWEVTHVEEEQATLRRGLEEIKLSID</sequence>
<feature type="region of interest" description="Disordered" evidence="1">
    <location>
        <begin position="61"/>
        <end position="94"/>
    </location>
</feature>
<reference evidence="3 4" key="1">
    <citation type="submission" date="2018-02" db="EMBL/GenBank/DDBJ databases">
        <title>Comparative genomes isolates from brazilian mangrove.</title>
        <authorList>
            <person name="Araujo J.E."/>
            <person name="Taketani R.G."/>
            <person name="Silva M.C.P."/>
            <person name="Loureco M.V."/>
            <person name="Andreote F.D."/>
        </authorList>
    </citation>
    <scope>NUCLEOTIDE SEQUENCE [LARGE SCALE GENOMIC DNA]</scope>
    <source>
        <strain evidence="3 4">Hex-1 MGV</strain>
    </source>
</reference>
<keyword evidence="2" id="KW-0732">Signal</keyword>
<gene>
    <name evidence="3" type="ORF">C5Y83_23790</name>
</gene>
<name>A0A2S8FDZ1_9BACT</name>
<feature type="chain" id="PRO_5015479505" description="Pilus assembly protein PilP" evidence="2">
    <location>
        <begin position="22"/>
        <end position="163"/>
    </location>
</feature>
<feature type="compositionally biased region" description="Polar residues" evidence="1">
    <location>
        <begin position="61"/>
        <end position="72"/>
    </location>
</feature>
<dbReference type="OrthoDB" id="9953794at2"/>
<evidence type="ECO:0000313" key="4">
    <source>
        <dbReference type="Proteomes" id="UP000238322"/>
    </source>
</evidence>
<evidence type="ECO:0000313" key="3">
    <source>
        <dbReference type="EMBL" id="PQO30391.1"/>
    </source>
</evidence>
<feature type="signal peptide" evidence="2">
    <location>
        <begin position="1"/>
        <end position="21"/>
    </location>
</feature>
<dbReference type="EMBL" id="PUHY01000014">
    <property type="protein sequence ID" value="PQO30391.1"/>
    <property type="molecule type" value="Genomic_DNA"/>
</dbReference>
<dbReference type="AlphaFoldDB" id="A0A2S8FDZ1"/>